<feature type="compositionally biased region" description="Gly residues" evidence="1">
    <location>
        <begin position="187"/>
        <end position="213"/>
    </location>
</feature>
<feature type="region of interest" description="Disordered" evidence="1">
    <location>
        <begin position="135"/>
        <end position="213"/>
    </location>
</feature>
<feature type="compositionally biased region" description="Gly residues" evidence="1">
    <location>
        <begin position="147"/>
        <end position="172"/>
    </location>
</feature>
<protein>
    <submittedName>
        <fullName evidence="2">Uncharacterized protein</fullName>
    </submittedName>
</protein>
<accession>A0A1F4U5G7</accession>
<reference evidence="2 3" key="1">
    <citation type="journal article" date="2016" name="Nat. Commun.">
        <title>Thousands of microbial genomes shed light on interconnected biogeochemical processes in an aquifer system.</title>
        <authorList>
            <person name="Anantharaman K."/>
            <person name="Brown C.T."/>
            <person name="Hug L.A."/>
            <person name="Sharon I."/>
            <person name="Castelle C.J."/>
            <person name="Probst A.J."/>
            <person name="Thomas B.C."/>
            <person name="Singh A."/>
            <person name="Wilkins M.J."/>
            <person name="Karaoz U."/>
            <person name="Brodie E.L."/>
            <person name="Williams K.H."/>
            <person name="Hubbard S.S."/>
            <person name="Banfield J.F."/>
        </authorList>
    </citation>
    <scope>NUCLEOTIDE SEQUENCE [LARGE SCALE GENOMIC DNA]</scope>
</reference>
<dbReference type="AlphaFoldDB" id="A0A1F4U5G7"/>
<dbReference type="EMBL" id="MEUJ01000004">
    <property type="protein sequence ID" value="OGC40117.1"/>
    <property type="molecule type" value="Genomic_DNA"/>
</dbReference>
<organism evidence="2 3">
    <name type="scientific">candidate division WOR-1 bacterium RIFOXYC2_FULL_46_14</name>
    <dbReference type="NCBI Taxonomy" id="1802587"/>
    <lineage>
        <taxon>Bacteria</taxon>
        <taxon>Bacillati</taxon>
        <taxon>Saganbacteria</taxon>
    </lineage>
</organism>
<dbReference type="Proteomes" id="UP000179242">
    <property type="component" value="Unassembled WGS sequence"/>
</dbReference>
<evidence type="ECO:0000313" key="3">
    <source>
        <dbReference type="Proteomes" id="UP000179242"/>
    </source>
</evidence>
<sequence length="213" mass="22101">MLKTANVSFLGSQRNISWPRLLFNSATFTRGASKVCAAIWGIGVLGDVDLLVKPDGLYTEKENIPIVASNYYAKNLYKAGILKITFSKGTEQKQIKKILDILCDQPSRKYQESLVQQGVLFSPVIMPKNIVASTGEGSYESEDRGMGDYGEGGGSTSSGYSGGSDSVGGAMGGEDSYGASEGSWGDSSGGYDGGGDSDGNSGGGFSDGGCFSG</sequence>
<proteinExistence type="predicted"/>
<evidence type="ECO:0000256" key="1">
    <source>
        <dbReference type="SAM" id="MobiDB-lite"/>
    </source>
</evidence>
<evidence type="ECO:0000313" key="2">
    <source>
        <dbReference type="EMBL" id="OGC40117.1"/>
    </source>
</evidence>
<comment type="caution">
    <text evidence="2">The sequence shown here is derived from an EMBL/GenBank/DDBJ whole genome shotgun (WGS) entry which is preliminary data.</text>
</comment>
<gene>
    <name evidence="2" type="ORF">A2438_02355</name>
</gene>
<name>A0A1F4U5G7_UNCSA</name>